<dbReference type="STRING" id="51028.A0A0N4VCH8"/>
<dbReference type="GO" id="GO:0051301">
    <property type="term" value="P:cell division"/>
    <property type="evidence" value="ECO:0007669"/>
    <property type="project" value="UniProtKB-KW"/>
</dbReference>
<feature type="domain" description="Cyclin-like" evidence="6">
    <location>
        <begin position="340"/>
        <end position="421"/>
    </location>
</feature>
<dbReference type="GO" id="GO:0044772">
    <property type="term" value="P:mitotic cell cycle phase transition"/>
    <property type="evidence" value="ECO:0007669"/>
    <property type="project" value="InterPro"/>
</dbReference>
<dbReference type="InterPro" id="IPR006671">
    <property type="entry name" value="Cyclin_N"/>
</dbReference>
<feature type="domain" description="Cyclin-like" evidence="6">
    <location>
        <begin position="238"/>
        <end position="328"/>
    </location>
</feature>
<dbReference type="SMART" id="SM00385">
    <property type="entry name" value="CYCLIN"/>
    <property type="match status" value="2"/>
</dbReference>
<dbReference type="Gene3D" id="1.10.472.10">
    <property type="entry name" value="Cyclin-like"/>
    <property type="match status" value="2"/>
</dbReference>
<keyword evidence="1" id="KW-0132">Cell division</keyword>
<evidence type="ECO:0000256" key="1">
    <source>
        <dbReference type="ARBA" id="ARBA00022618"/>
    </source>
</evidence>
<dbReference type="Pfam" id="PF02984">
    <property type="entry name" value="Cyclin_C"/>
    <property type="match status" value="1"/>
</dbReference>
<dbReference type="InterPro" id="IPR004367">
    <property type="entry name" value="Cyclin_C-dom"/>
</dbReference>
<dbReference type="PIRSF" id="PIRSF001771">
    <property type="entry name" value="Cyclin_A_B_D_E"/>
    <property type="match status" value="1"/>
</dbReference>
<evidence type="ECO:0000313" key="9">
    <source>
        <dbReference type="Proteomes" id="UP000274131"/>
    </source>
</evidence>
<accession>A0A0N4VCH8</accession>
<dbReference type="SUPFAM" id="SSF47954">
    <property type="entry name" value="Cyclin-like"/>
    <property type="match status" value="2"/>
</dbReference>
<evidence type="ECO:0000256" key="2">
    <source>
        <dbReference type="ARBA" id="ARBA00023127"/>
    </source>
</evidence>
<gene>
    <name evidence="8" type="ORF">EVEC_LOCUS7759</name>
</gene>
<proteinExistence type="inferred from homology"/>
<dbReference type="FunFam" id="1.10.472.10:FF:000001">
    <property type="entry name" value="G2/mitotic-specific cyclin"/>
    <property type="match status" value="1"/>
</dbReference>
<evidence type="ECO:0000256" key="5">
    <source>
        <dbReference type="SAM" id="MobiDB-lite"/>
    </source>
</evidence>
<name>A0A0N4VCH8_ENTVE</name>
<evidence type="ECO:0000313" key="8">
    <source>
        <dbReference type="EMBL" id="VDD93008.1"/>
    </source>
</evidence>
<feature type="compositionally biased region" description="Basic and acidic residues" evidence="5">
    <location>
        <begin position="110"/>
        <end position="126"/>
    </location>
</feature>
<dbReference type="PANTHER" id="PTHR10177">
    <property type="entry name" value="CYCLINS"/>
    <property type="match status" value="1"/>
</dbReference>
<dbReference type="AlphaFoldDB" id="A0A0N4VCH8"/>
<dbReference type="InterPro" id="IPR013763">
    <property type="entry name" value="Cyclin-like_dom"/>
</dbReference>
<dbReference type="InterPro" id="IPR036915">
    <property type="entry name" value="Cyclin-like_sf"/>
</dbReference>
<keyword evidence="3" id="KW-0131">Cell cycle</keyword>
<comment type="similarity">
    <text evidence="4">Belongs to the cyclin family.</text>
</comment>
<evidence type="ECO:0000256" key="4">
    <source>
        <dbReference type="RuleBase" id="RU000383"/>
    </source>
</evidence>
<organism evidence="10">
    <name type="scientific">Enterobius vermicularis</name>
    <name type="common">Human pinworm</name>
    <dbReference type="NCBI Taxonomy" id="51028"/>
    <lineage>
        <taxon>Eukaryota</taxon>
        <taxon>Metazoa</taxon>
        <taxon>Ecdysozoa</taxon>
        <taxon>Nematoda</taxon>
        <taxon>Chromadorea</taxon>
        <taxon>Rhabditida</taxon>
        <taxon>Spirurina</taxon>
        <taxon>Oxyuridomorpha</taxon>
        <taxon>Oxyuroidea</taxon>
        <taxon>Oxyuridae</taxon>
        <taxon>Enterobius</taxon>
    </lineage>
</organism>
<dbReference type="InterPro" id="IPR039361">
    <property type="entry name" value="Cyclin"/>
</dbReference>
<protein>
    <submittedName>
        <fullName evidence="10">Cyclin N-terminal domain-containing protein</fullName>
    </submittedName>
</protein>
<dbReference type="Proteomes" id="UP000274131">
    <property type="component" value="Unassembled WGS sequence"/>
</dbReference>
<dbReference type="OrthoDB" id="5590282at2759"/>
<dbReference type="EMBL" id="UXUI01009074">
    <property type="protein sequence ID" value="VDD93008.1"/>
    <property type="molecule type" value="Genomic_DNA"/>
</dbReference>
<dbReference type="Pfam" id="PF00134">
    <property type="entry name" value="Cyclin_N"/>
    <property type="match status" value="1"/>
</dbReference>
<reference evidence="8 9" key="2">
    <citation type="submission" date="2018-10" db="EMBL/GenBank/DDBJ databases">
        <authorList>
            <consortium name="Pathogen Informatics"/>
        </authorList>
    </citation>
    <scope>NUCLEOTIDE SEQUENCE [LARGE SCALE GENOMIC DNA]</scope>
</reference>
<keyword evidence="2 4" id="KW-0195">Cyclin</keyword>
<evidence type="ECO:0000256" key="3">
    <source>
        <dbReference type="ARBA" id="ARBA00023306"/>
    </source>
</evidence>
<feature type="domain" description="Cyclin C-terminal" evidence="7">
    <location>
        <begin position="337"/>
        <end position="452"/>
    </location>
</feature>
<evidence type="ECO:0000259" key="6">
    <source>
        <dbReference type="SMART" id="SM00385"/>
    </source>
</evidence>
<keyword evidence="9" id="KW-1185">Reference proteome</keyword>
<sequence length="458" mass="52192">MTSKQSEINSINSSDNRSVLKNVVNVKAKGLKVRENSRDEEINRKETDENVFIKPKASHFCKSNQRRPSAVITDPPKPTFAVYCDDEAAQDGYDAEIYRNPVEGPAQESHPIDFSDWHGKKDKSEDSEATVSKVSLSEETFNVANEGERGIFRIGCDEDDDDDEVFLSTVEDESTAFHTAQHIPDRLKIQPEPFCCHPDYDSDIYSYMRDREVQVRPSSHYLHKQTDITSEMRYILIDWLADVTEEYGLSLVGDNFQECLHLAVSVVDRTLSVLYCPRLKLQLVGATSIMIAAKFEEIFPPELKEFVYITDDTYSGVQILRMEKVILSTLCFEISAPTSNWFGSRLVRKAHSDEQTSQLMHYLLELALLDYRYLQFRSSVLACAAFSLANIIIGKIPWQPVEADTGISLDEIREPVRQLLSSFTKAPYSEHKAVYEKYSDEKYRAVACLCPPNLLPFN</sequence>
<evidence type="ECO:0000313" key="10">
    <source>
        <dbReference type="WBParaSite" id="EVEC_0000827501-mRNA-1"/>
    </source>
</evidence>
<dbReference type="SMART" id="SM01332">
    <property type="entry name" value="Cyclin_C"/>
    <property type="match status" value="1"/>
</dbReference>
<dbReference type="GO" id="GO:0016538">
    <property type="term" value="F:cyclin-dependent protein serine/threonine kinase regulator activity"/>
    <property type="evidence" value="ECO:0007669"/>
    <property type="project" value="InterPro"/>
</dbReference>
<dbReference type="WBParaSite" id="EVEC_0000827501-mRNA-1">
    <property type="protein sequence ID" value="EVEC_0000827501-mRNA-1"/>
    <property type="gene ID" value="EVEC_0000827501"/>
</dbReference>
<evidence type="ECO:0000259" key="7">
    <source>
        <dbReference type="SMART" id="SM01332"/>
    </source>
</evidence>
<reference evidence="10" key="1">
    <citation type="submission" date="2017-02" db="UniProtKB">
        <authorList>
            <consortium name="WormBaseParasite"/>
        </authorList>
    </citation>
    <scope>IDENTIFICATION</scope>
</reference>
<feature type="region of interest" description="Disordered" evidence="5">
    <location>
        <begin position="103"/>
        <end position="133"/>
    </location>
</feature>
<dbReference type="InterPro" id="IPR046965">
    <property type="entry name" value="Cyclin_A/B-like"/>
</dbReference>